<dbReference type="Proteomes" id="UP000251692">
    <property type="component" value="Unassembled WGS sequence"/>
</dbReference>
<dbReference type="AlphaFoldDB" id="A0A364RFE1"/>
<dbReference type="Pfam" id="PF13439">
    <property type="entry name" value="Glyco_transf_4"/>
    <property type="match status" value="1"/>
</dbReference>
<evidence type="ECO:0000313" key="3">
    <source>
        <dbReference type="EMBL" id="RAU82992.1"/>
    </source>
</evidence>
<organism evidence="3 4">
    <name type="scientific">Pontibacter arcticus</name>
    <dbReference type="NCBI Taxonomy" id="2080288"/>
    <lineage>
        <taxon>Bacteria</taxon>
        <taxon>Pseudomonadati</taxon>
        <taxon>Bacteroidota</taxon>
        <taxon>Cytophagia</taxon>
        <taxon>Cytophagales</taxon>
        <taxon>Hymenobacteraceae</taxon>
        <taxon>Pontibacter</taxon>
    </lineage>
</organism>
<gene>
    <name evidence="3" type="ORF">DP923_07065</name>
</gene>
<reference evidence="3 4" key="2">
    <citation type="submission" date="2018-07" db="EMBL/GenBank/DDBJ databases">
        <title>Pontibacter sp. 2b14 genomic sequence and assembly.</title>
        <authorList>
            <person name="Du Z.-J."/>
        </authorList>
    </citation>
    <scope>NUCLEOTIDE SEQUENCE [LARGE SCALE GENOMIC DNA]</scope>
    <source>
        <strain evidence="3 4">2b14</strain>
    </source>
</reference>
<evidence type="ECO:0000259" key="2">
    <source>
        <dbReference type="Pfam" id="PF13439"/>
    </source>
</evidence>
<dbReference type="PANTHER" id="PTHR45947">
    <property type="entry name" value="SULFOQUINOVOSYL TRANSFERASE SQD2"/>
    <property type="match status" value="1"/>
</dbReference>
<dbReference type="OrthoDB" id="9790710at2"/>
<dbReference type="PANTHER" id="PTHR45947:SF3">
    <property type="entry name" value="SULFOQUINOVOSYL TRANSFERASE SQD2"/>
    <property type="match status" value="1"/>
</dbReference>
<protein>
    <submittedName>
        <fullName evidence="3">Uncharacterized protein</fullName>
    </submittedName>
</protein>
<dbReference type="Pfam" id="PF00534">
    <property type="entry name" value="Glycos_transf_1"/>
    <property type="match status" value="1"/>
</dbReference>
<dbReference type="InterPro" id="IPR001296">
    <property type="entry name" value="Glyco_trans_1"/>
</dbReference>
<dbReference type="GO" id="GO:0016757">
    <property type="term" value="F:glycosyltransferase activity"/>
    <property type="evidence" value="ECO:0007669"/>
    <property type="project" value="InterPro"/>
</dbReference>
<evidence type="ECO:0000313" key="4">
    <source>
        <dbReference type="Proteomes" id="UP000251692"/>
    </source>
</evidence>
<reference evidence="3 4" key="1">
    <citation type="submission" date="2018-06" db="EMBL/GenBank/DDBJ databases">
        <authorList>
            <person name="Liu Z.-W."/>
        </authorList>
    </citation>
    <scope>NUCLEOTIDE SEQUENCE [LARGE SCALE GENOMIC DNA]</scope>
    <source>
        <strain evidence="3 4">2b14</strain>
    </source>
</reference>
<feature type="domain" description="Glycosyl transferase family 1" evidence="1">
    <location>
        <begin position="190"/>
        <end position="340"/>
    </location>
</feature>
<name>A0A364RFE1_9BACT</name>
<sequence length="364" mass="41234">MAFKVILISKAMLVSSTHSKAELIGKFVDLTLITPFKWPYYVEEELKPPGSFKHIKVRTTLEGKNHLHFYWGIEKIIKDINPDIVHIDEEPFSLVTGQILRICKKLNIKTLCFTWENLFRNYPFPFNHLKQYVLNNIDYVIAGNEEAVEIVKKKGYNKNISVIPQFGIDTTTFYPRAIKKYTVCPDFKLSVGFVGRVIEEKGIQTVINAMKNLPSVHLTIIGTGPYQTELQKILKRNHIENQVKFLGGVSSTDVAEHIASFDTLILPSLTGKKWKEQFGRVLPEAMACKVAVIGSSSGEIPNVIGNAGLVFEEGNVAECKKCINSLLNSETLHTYQEKGYQRALAYYTQESIVDQTIKVYKEIV</sequence>
<dbReference type="CDD" id="cd03801">
    <property type="entry name" value="GT4_PimA-like"/>
    <property type="match status" value="1"/>
</dbReference>
<proteinExistence type="predicted"/>
<comment type="caution">
    <text evidence="3">The sequence shown here is derived from an EMBL/GenBank/DDBJ whole genome shotgun (WGS) entry which is preliminary data.</text>
</comment>
<dbReference type="InterPro" id="IPR028098">
    <property type="entry name" value="Glyco_trans_4-like_N"/>
</dbReference>
<feature type="domain" description="Glycosyltransferase subfamily 4-like N-terminal" evidence="2">
    <location>
        <begin position="29"/>
        <end position="165"/>
    </location>
</feature>
<dbReference type="InterPro" id="IPR050194">
    <property type="entry name" value="Glycosyltransferase_grp1"/>
</dbReference>
<dbReference type="RefSeq" id="WP_112305142.1">
    <property type="nucleotide sequence ID" value="NZ_QMDV01000002.1"/>
</dbReference>
<dbReference type="EMBL" id="QMDV01000002">
    <property type="protein sequence ID" value="RAU82992.1"/>
    <property type="molecule type" value="Genomic_DNA"/>
</dbReference>
<keyword evidence="4" id="KW-1185">Reference proteome</keyword>
<dbReference type="Gene3D" id="3.40.50.2000">
    <property type="entry name" value="Glycogen Phosphorylase B"/>
    <property type="match status" value="2"/>
</dbReference>
<accession>A0A364RFE1</accession>
<evidence type="ECO:0000259" key="1">
    <source>
        <dbReference type="Pfam" id="PF00534"/>
    </source>
</evidence>
<dbReference type="SUPFAM" id="SSF53756">
    <property type="entry name" value="UDP-Glycosyltransferase/glycogen phosphorylase"/>
    <property type="match status" value="1"/>
</dbReference>